<name>A0A0A9HBH3_ARUDO</name>
<sequence>MFCFHLQNLLWPPYLLK</sequence>
<accession>A0A0A9HBH3</accession>
<protein>
    <submittedName>
        <fullName evidence="1">Uncharacterized protein</fullName>
    </submittedName>
</protein>
<proteinExistence type="predicted"/>
<organism evidence="1">
    <name type="scientific">Arundo donax</name>
    <name type="common">Giant reed</name>
    <name type="synonym">Donax arundinaceus</name>
    <dbReference type="NCBI Taxonomy" id="35708"/>
    <lineage>
        <taxon>Eukaryota</taxon>
        <taxon>Viridiplantae</taxon>
        <taxon>Streptophyta</taxon>
        <taxon>Embryophyta</taxon>
        <taxon>Tracheophyta</taxon>
        <taxon>Spermatophyta</taxon>
        <taxon>Magnoliopsida</taxon>
        <taxon>Liliopsida</taxon>
        <taxon>Poales</taxon>
        <taxon>Poaceae</taxon>
        <taxon>PACMAD clade</taxon>
        <taxon>Arundinoideae</taxon>
        <taxon>Arundineae</taxon>
        <taxon>Arundo</taxon>
    </lineage>
</organism>
<dbReference type="EMBL" id="GBRH01167623">
    <property type="protein sequence ID" value="JAE30273.1"/>
    <property type="molecule type" value="Transcribed_RNA"/>
</dbReference>
<reference evidence="1" key="2">
    <citation type="journal article" date="2015" name="Data Brief">
        <title>Shoot transcriptome of the giant reed, Arundo donax.</title>
        <authorList>
            <person name="Barrero R.A."/>
            <person name="Guerrero F.D."/>
            <person name="Moolhuijzen P."/>
            <person name="Goolsby J.A."/>
            <person name="Tidwell J."/>
            <person name="Bellgard S.E."/>
            <person name="Bellgard M.I."/>
        </authorList>
    </citation>
    <scope>NUCLEOTIDE SEQUENCE</scope>
    <source>
        <tissue evidence="1">Shoot tissue taken approximately 20 cm above the soil surface</tissue>
    </source>
</reference>
<dbReference type="AlphaFoldDB" id="A0A0A9HBH3"/>
<evidence type="ECO:0000313" key="1">
    <source>
        <dbReference type="EMBL" id="JAE30273.1"/>
    </source>
</evidence>
<reference evidence="1" key="1">
    <citation type="submission" date="2014-09" db="EMBL/GenBank/DDBJ databases">
        <authorList>
            <person name="Magalhaes I.L.F."/>
            <person name="Oliveira U."/>
            <person name="Santos F.R."/>
            <person name="Vidigal T.H.D.A."/>
            <person name="Brescovit A.D."/>
            <person name="Santos A.J."/>
        </authorList>
    </citation>
    <scope>NUCLEOTIDE SEQUENCE</scope>
    <source>
        <tissue evidence="1">Shoot tissue taken approximately 20 cm above the soil surface</tissue>
    </source>
</reference>